<evidence type="ECO:0000259" key="3">
    <source>
        <dbReference type="Pfam" id="PF00884"/>
    </source>
</evidence>
<accession>A0A249MSV9</accession>
<organism evidence="4 5">
    <name type="scientific">Sphingobium xenophagum</name>
    <dbReference type="NCBI Taxonomy" id="121428"/>
    <lineage>
        <taxon>Bacteria</taxon>
        <taxon>Pseudomonadati</taxon>
        <taxon>Pseudomonadota</taxon>
        <taxon>Alphaproteobacteria</taxon>
        <taxon>Sphingomonadales</taxon>
        <taxon>Sphingomonadaceae</taxon>
        <taxon>Sphingobium</taxon>
    </lineage>
</organism>
<protein>
    <submittedName>
        <fullName evidence="4">Sulfatase</fullName>
    </submittedName>
</protein>
<dbReference type="KEGG" id="shyd:CJD35_07930"/>
<dbReference type="EMBL" id="CP022745">
    <property type="protein sequence ID" value="ASY44382.1"/>
    <property type="molecule type" value="Genomic_DNA"/>
</dbReference>
<dbReference type="Gene3D" id="3.40.720.10">
    <property type="entry name" value="Alkaline Phosphatase, subunit A"/>
    <property type="match status" value="1"/>
</dbReference>
<dbReference type="Gene3D" id="3.30.1120.10">
    <property type="match status" value="1"/>
</dbReference>
<evidence type="ECO:0000256" key="1">
    <source>
        <dbReference type="ARBA" id="ARBA00008779"/>
    </source>
</evidence>
<evidence type="ECO:0000313" key="4">
    <source>
        <dbReference type="EMBL" id="ASY44382.1"/>
    </source>
</evidence>
<comment type="similarity">
    <text evidence="1">Belongs to the sulfatase family.</text>
</comment>
<proteinExistence type="inferred from homology"/>
<feature type="region of interest" description="Disordered" evidence="2">
    <location>
        <begin position="54"/>
        <end position="73"/>
    </location>
</feature>
<dbReference type="Pfam" id="PF00884">
    <property type="entry name" value="Sulfatase"/>
    <property type="match status" value="1"/>
</dbReference>
<evidence type="ECO:0000256" key="2">
    <source>
        <dbReference type="SAM" id="MobiDB-lite"/>
    </source>
</evidence>
<dbReference type="GO" id="GO:0004065">
    <property type="term" value="F:arylsulfatase activity"/>
    <property type="evidence" value="ECO:0007669"/>
    <property type="project" value="TreeGrafter"/>
</dbReference>
<dbReference type="PANTHER" id="PTHR42693">
    <property type="entry name" value="ARYLSULFATASE FAMILY MEMBER"/>
    <property type="match status" value="1"/>
</dbReference>
<sequence length="525" mass="57689">MAAPSPHPPTPSCPPDIASQERVHPMVQRPRRPLASLLLAASALTFGLGAPTTTGITATPQPTPATPTPAKDVAAAAPPNVVIILVDDLDWADVSTYGRRDAPTPNIDRIAQSGVAFSDAYVAASVCAVSRAALLTGRMPQRFGFTYNINDEGDKGAGLPVDQKTLADRLRPLGYRAAAFGKWHLGSDPQFYPTRRGFDEFFGFLAGETNYVDPATPGIVTTPTKEDKYEIGPRTGNHAMVEGPDARPADDFSRYLTNQITDRAVDFITRATADKNSPFFAYVAYNAPHWPLQVPQSYYDRFAHIKDPVRRTYVAMIAAMDDGVGQILDTLEKRGVRDNTMVLFLSDNGCPHRFGFCNPDHPFGAGKFTYLEGGVRVPFVFSWPAGLRTRGISASPVSSLDIAATVLRAADPAHALPRELEGHDLVTTARKPQPDRLLVWGQEPVYAARQGDKKVWLSRDWNQSHLYDLKADPAEEQDLSARDPKNDKRLKSAIERYRTSLPAPLWKLHSTRKVTVNGRETEMVY</sequence>
<name>A0A249MSV9_SPHXE</name>
<dbReference type="AlphaFoldDB" id="A0A249MSV9"/>
<dbReference type="Proteomes" id="UP000217141">
    <property type="component" value="Chromosome I"/>
</dbReference>
<evidence type="ECO:0000313" key="5">
    <source>
        <dbReference type="Proteomes" id="UP000217141"/>
    </source>
</evidence>
<feature type="domain" description="Sulfatase N-terminal" evidence="3">
    <location>
        <begin position="79"/>
        <end position="411"/>
    </location>
</feature>
<dbReference type="SUPFAM" id="SSF53649">
    <property type="entry name" value="Alkaline phosphatase-like"/>
    <property type="match status" value="1"/>
</dbReference>
<feature type="region of interest" description="Disordered" evidence="2">
    <location>
        <begin position="216"/>
        <end position="238"/>
    </location>
</feature>
<gene>
    <name evidence="4" type="ORF">CJD35_07930</name>
</gene>
<reference evidence="4 5" key="1">
    <citation type="submission" date="2017-08" db="EMBL/GenBank/DDBJ databases">
        <title>Whole Genome Sequence of Sphingobium hydrophobicum C1: Insights into Adaption to the Electronic-waste Contaminated Sediment.</title>
        <authorList>
            <person name="Song D."/>
            <person name="Chen X."/>
            <person name="Xu M."/>
        </authorList>
    </citation>
    <scope>NUCLEOTIDE SEQUENCE [LARGE SCALE GENOMIC DNA]</scope>
    <source>
        <strain evidence="4 5">C1</strain>
    </source>
</reference>
<dbReference type="InterPro" id="IPR017850">
    <property type="entry name" value="Alkaline_phosphatase_core_sf"/>
</dbReference>
<dbReference type="InterPro" id="IPR050738">
    <property type="entry name" value="Sulfatase"/>
</dbReference>
<dbReference type="InterPro" id="IPR000917">
    <property type="entry name" value="Sulfatase_N"/>
</dbReference>
<dbReference type="PANTHER" id="PTHR42693:SF33">
    <property type="entry name" value="ARYLSULFATASE"/>
    <property type="match status" value="1"/>
</dbReference>